<accession>V9W457</accession>
<dbReference type="KEGG" id="plv:ERIC2_c11120"/>
<dbReference type="InterPro" id="IPR001387">
    <property type="entry name" value="Cro/C1-type_HTH"/>
</dbReference>
<evidence type="ECO:0000313" key="4">
    <source>
        <dbReference type="Proteomes" id="UP000029431"/>
    </source>
</evidence>
<keyword evidence="1" id="KW-0238">DNA-binding</keyword>
<dbReference type="Proteomes" id="UP000029431">
    <property type="component" value="Chromosome"/>
</dbReference>
<dbReference type="eggNOG" id="COG1476">
    <property type="taxonomic scope" value="Bacteria"/>
</dbReference>
<gene>
    <name evidence="3" type="ORF">ERIC2_c11120</name>
</gene>
<evidence type="ECO:0000259" key="2">
    <source>
        <dbReference type="PROSITE" id="PS50943"/>
    </source>
</evidence>
<dbReference type="InterPro" id="IPR010982">
    <property type="entry name" value="Lambda_DNA-bd_dom_sf"/>
</dbReference>
<dbReference type="EMBL" id="CP003355">
    <property type="protein sequence ID" value="AHD04943.1"/>
    <property type="molecule type" value="Genomic_DNA"/>
</dbReference>
<dbReference type="SUPFAM" id="SSF47413">
    <property type="entry name" value="lambda repressor-like DNA-binding domains"/>
    <property type="match status" value="1"/>
</dbReference>
<feature type="domain" description="HTH cro/C1-type" evidence="2">
    <location>
        <begin position="16"/>
        <end position="70"/>
    </location>
</feature>
<name>V9W457_9BACL</name>
<dbReference type="PROSITE" id="PS50943">
    <property type="entry name" value="HTH_CROC1"/>
    <property type="match status" value="1"/>
</dbReference>
<dbReference type="CDD" id="cd00093">
    <property type="entry name" value="HTH_XRE"/>
    <property type="match status" value="1"/>
</dbReference>
<evidence type="ECO:0000313" key="3">
    <source>
        <dbReference type="EMBL" id="AHD04943.1"/>
    </source>
</evidence>
<dbReference type="PATRIC" id="fig|697284.3.peg.1041"/>
<organism evidence="3 4">
    <name type="scientific">Paenibacillus larvae subsp. larvae DSM 25430</name>
    <dbReference type="NCBI Taxonomy" id="697284"/>
    <lineage>
        <taxon>Bacteria</taxon>
        <taxon>Bacillati</taxon>
        <taxon>Bacillota</taxon>
        <taxon>Bacilli</taxon>
        <taxon>Bacillales</taxon>
        <taxon>Paenibacillaceae</taxon>
        <taxon>Paenibacillus</taxon>
    </lineage>
</organism>
<dbReference type="GO" id="GO:0003677">
    <property type="term" value="F:DNA binding"/>
    <property type="evidence" value="ECO:0007669"/>
    <property type="project" value="UniProtKB-KW"/>
</dbReference>
<protein>
    <recommendedName>
        <fullName evidence="2">HTH cro/C1-type domain-containing protein</fullName>
    </recommendedName>
</protein>
<keyword evidence="4" id="KW-1185">Reference proteome</keyword>
<evidence type="ECO:0000256" key="1">
    <source>
        <dbReference type="ARBA" id="ARBA00023125"/>
    </source>
</evidence>
<reference evidence="3 4" key="1">
    <citation type="journal article" date="2014" name="PLoS ONE">
        <title>How to Kill the Honey Bee Larva: Genomic Potential and Virulence Mechanisms of Paenibacillus larvae.</title>
        <authorList>
            <person name="Djukic M."/>
            <person name="Brzuszkiewicz E."/>
            <person name="Funfhaus A."/>
            <person name="Voss J."/>
            <person name="Gollnow K."/>
            <person name="Poppinga L."/>
            <person name="Liesegang H."/>
            <person name="Garcia-Gonzalez E."/>
            <person name="Genersch E."/>
            <person name="Daniel R."/>
        </authorList>
    </citation>
    <scope>NUCLEOTIDE SEQUENCE [LARGE SCALE GENOMIC DNA]</scope>
    <source>
        <strain evidence="3 4">DSM 25430</strain>
    </source>
</reference>
<sequence>MLPTPHKEVSLLRNNIKNLRKTLCISQDELAKHCNVTRQTINAIENNKYSPSLVLAFRIAEKLNTNIEKVFIKDI</sequence>
<dbReference type="SMART" id="SM00530">
    <property type="entry name" value="HTH_XRE"/>
    <property type="match status" value="1"/>
</dbReference>
<dbReference type="HOGENOM" id="CLU_066192_44_6_9"/>
<dbReference type="AlphaFoldDB" id="V9W457"/>
<proteinExistence type="predicted"/>
<dbReference type="Gene3D" id="1.10.260.40">
    <property type="entry name" value="lambda repressor-like DNA-binding domains"/>
    <property type="match status" value="1"/>
</dbReference>
<dbReference type="Pfam" id="PF01381">
    <property type="entry name" value="HTH_3"/>
    <property type="match status" value="1"/>
</dbReference>
<dbReference type="PANTHER" id="PTHR46558:SF4">
    <property type="entry name" value="DNA-BIDING PHAGE PROTEIN"/>
    <property type="match status" value="1"/>
</dbReference>
<dbReference type="PANTHER" id="PTHR46558">
    <property type="entry name" value="TRACRIPTIONAL REGULATORY PROTEIN-RELATED-RELATED"/>
    <property type="match status" value="1"/>
</dbReference>